<keyword evidence="1" id="KW-0812">Transmembrane</keyword>
<dbReference type="Proteomes" id="UP000177383">
    <property type="component" value="Unassembled WGS sequence"/>
</dbReference>
<evidence type="ECO:0000256" key="1">
    <source>
        <dbReference type="SAM" id="Phobius"/>
    </source>
</evidence>
<dbReference type="PANTHER" id="PTHR36833:SF1">
    <property type="entry name" value="INTEGRAL MEMBRANE TRANSPORT PROTEIN"/>
    <property type="match status" value="1"/>
</dbReference>
<keyword evidence="1" id="KW-1133">Transmembrane helix</keyword>
<dbReference type="STRING" id="1798375.A2773_04455"/>
<reference evidence="2 3" key="1">
    <citation type="journal article" date="2016" name="Nat. Commun.">
        <title>Thousands of microbial genomes shed light on interconnected biogeochemical processes in an aquifer system.</title>
        <authorList>
            <person name="Anantharaman K."/>
            <person name="Brown C.T."/>
            <person name="Hug L.A."/>
            <person name="Sharon I."/>
            <person name="Castelle C.J."/>
            <person name="Probst A.J."/>
            <person name="Thomas B.C."/>
            <person name="Singh A."/>
            <person name="Wilkins M.J."/>
            <person name="Karaoz U."/>
            <person name="Brodie E.L."/>
            <person name="Williams K.H."/>
            <person name="Hubbard S.S."/>
            <person name="Banfield J.F."/>
        </authorList>
    </citation>
    <scope>NUCLEOTIDE SEQUENCE [LARGE SCALE GENOMIC DNA]</scope>
</reference>
<gene>
    <name evidence="2" type="ORF">A2773_04455</name>
</gene>
<name>A0A1F5ZRV7_9BACT</name>
<organism evidence="2 3">
    <name type="scientific">Candidatus Gottesmanbacteria bacterium RIFCSPHIGHO2_01_FULL_39_10</name>
    <dbReference type="NCBI Taxonomy" id="1798375"/>
    <lineage>
        <taxon>Bacteria</taxon>
        <taxon>Candidatus Gottesmaniibacteriota</taxon>
    </lineage>
</organism>
<evidence type="ECO:0000313" key="2">
    <source>
        <dbReference type="EMBL" id="OGG15113.1"/>
    </source>
</evidence>
<feature type="transmembrane region" description="Helical" evidence="1">
    <location>
        <begin position="143"/>
        <end position="170"/>
    </location>
</feature>
<dbReference type="EMBL" id="MFJE01000005">
    <property type="protein sequence ID" value="OGG15113.1"/>
    <property type="molecule type" value="Genomic_DNA"/>
</dbReference>
<protein>
    <recommendedName>
        <fullName evidence="4">ABC transporter permease</fullName>
    </recommendedName>
</protein>
<evidence type="ECO:0008006" key="4">
    <source>
        <dbReference type="Google" id="ProtNLM"/>
    </source>
</evidence>
<feature type="transmembrane region" description="Helical" evidence="1">
    <location>
        <begin position="223"/>
        <end position="244"/>
    </location>
</feature>
<dbReference type="AlphaFoldDB" id="A0A1F5ZRV7"/>
<proteinExistence type="predicted"/>
<dbReference type="Pfam" id="PF06182">
    <property type="entry name" value="ABC2_membrane_6"/>
    <property type="match status" value="1"/>
</dbReference>
<feature type="transmembrane region" description="Helical" evidence="1">
    <location>
        <begin position="199"/>
        <end position="217"/>
    </location>
</feature>
<accession>A0A1F5ZRV7</accession>
<feature type="transmembrane region" description="Helical" evidence="1">
    <location>
        <begin position="21"/>
        <end position="47"/>
    </location>
</feature>
<dbReference type="InterPro" id="IPR010390">
    <property type="entry name" value="ABC-2_transporter-like"/>
</dbReference>
<feature type="transmembrane region" description="Helical" evidence="1">
    <location>
        <begin position="117"/>
        <end position="137"/>
    </location>
</feature>
<evidence type="ECO:0000313" key="3">
    <source>
        <dbReference type="Proteomes" id="UP000177383"/>
    </source>
</evidence>
<dbReference type="PANTHER" id="PTHR36833">
    <property type="entry name" value="SLR0610 PROTEIN-RELATED"/>
    <property type="match status" value="1"/>
</dbReference>
<keyword evidence="1" id="KW-0472">Membrane</keyword>
<feature type="transmembrane region" description="Helical" evidence="1">
    <location>
        <begin position="59"/>
        <end position="80"/>
    </location>
</feature>
<sequence length="259" mass="29415">MKKYIRYWYLLSVNSFSAMMVSRFGGFLFLLGKGLRFSFFLIFIVLITQQTKSLSGYTLNQAVFFFLTFNIIDTISQLLFREVYRFRQLVVSGNLDHVLVKPISPLFRSLLGGADPFDLLMMIPFSVVTFIIAQSFHPTVFGIISYFVLIISGLLLAGAIHIFVLGLAILTTEIDHSIMIYRDITSMGRVPIDIYREPLRGFLTFVIPVGIMFTFPAKALMGLLSVGWVLIGIVISVFFLILSIKFWKYSLIRYSSASS</sequence>
<comment type="caution">
    <text evidence="2">The sequence shown here is derived from an EMBL/GenBank/DDBJ whole genome shotgun (WGS) entry which is preliminary data.</text>
</comment>